<proteinExistence type="predicted"/>
<reference evidence="2" key="1">
    <citation type="journal article" date="2017" name="Nat. Ecol. Evol.">
        <title>Genome expansion and lineage-specific genetic innovations in the forest pathogenic fungi Armillaria.</title>
        <authorList>
            <person name="Sipos G."/>
            <person name="Prasanna A.N."/>
            <person name="Walter M.C."/>
            <person name="O'Connor E."/>
            <person name="Balint B."/>
            <person name="Krizsan K."/>
            <person name="Kiss B."/>
            <person name="Hess J."/>
            <person name="Varga T."/>
            <person name="Slot J."/>
            <person name="Riley R."/>
            <person name="Boka B."/>
            <person name="Rigling D."/>
            <person name="Barry K."/>
            <person name="Lee J."/>
            <person name="Mihaltcheva S."/>
            <person name="LaButti K."/>
            <person name="Lipzen A."/>
            <person name="Waldron R."/>
            <person name="Moloney N.M."/>
            <person name="Sperisen C."/>
            <person name="Kredics L."/>
            <person name="Vagvoelgyi C."/>
            <person name="Patrignani A."/>
            <person name="Fitzpatrick D."/>
            <person name="Nagy I."/>
            <person name="Doyle S."/>
            <person name="Anderson J.B."/>
            <person name="Grigoriev I.V."/>
            <person name="Gueldener U."/>
            <person name="Muensterkoetter M."/>
            <person name="Nagy L.G."/>
        </authorList>
    </citation>
    <scope>NUCLEOTIDE SEQUENCE [LARGE SCALE GENOMIC DNA]</scope>
    <source>
        <strain evidence="2">C18/9</strain>
    </source>
</reference>
<keyword evidence="2" id="KW-1185">Reference proteome</keyword>
<dbReference type="CDD" id="cd00303">
    <property type="entry name" value="retropepsin_like"/>
    <property type="match status" value="1"/>
</dbReference>
<dbReference type="InterPro" id="IPR021109">
    <property type="entry name" value="Peptidase_aspartic_dom_sf"/>
</dbReference>
<evidence type="ECO:0000313" key="1">
    <source>
        <dbReference type="EMBL" id="SJL04331.1"/>
    </source>
</evidence>
<evidence type="ECO:0008006" key="3">
    <source>
        <dbReference type="Google" id="ProtNLM"/>
    </source>
</evidence>
<dbReference type="Proteomes" id="UP000219338">
    <property type="component" value="Unassembled WGS sequence"/>
</dbReference>
<dbReference type="AlphaFoldDB" id="A0A284R6H9"/>
<evidence type="ECO:0000313" key="2">
    <source>
        <dbReference type="Proteomes" id="UP000219338"/>
    </source>
</evidence>
<organism evidence="1 2">
    <name type="scientific">Armillaria ostoyae</name>
    <name type="common">Armillaria root rot fungus</name>
    <dbReference type="NCBI Taxonomy" id="47428"/>
    <lineage>
        <taxon>Eukaryota</taxon>
        <taxon>Fungi</taxon>
        <taxon>Dikarya</taxon>
        <taxon>Basidiomycota</taxon>
        <taxon>Agaricomycotina</taxon>
        <taxon>Agaricomycetes</taxon>
        <taxon>Agaricomycetidae</taxon>
        <taxon>Agaricales</taxon>
        <taxon>Marasmiineae</taxon>
        <taxon>Physalacriaceae</taxon>
        <taxon>Armillaria</taxon>
    </lineage>
</organism>
<dbReference type="Gene3D" id="2.40.70.10">
    <property type="entry name" value="Acid Proteases"/>
    <property type="match status" value="1"/>
</dbReference>
<gene>
    <name evidence="1" type="ORF">ARMOST_07697</name>
</gene>
<accession>A0A284R6H9</accession>
<name>A0A284R6H9_ARMOS</name>
<dbReference type="OrthoDB" id="3066203at2759"/>
<dbReference type="EMBL" id="FUEG01000005">
    <property type="protein sequence ID" value="SJL04331.1"/>
    <property type="molecule type" value="Genomic_DNA"/>
</dbReference>
<protein>
    <recommendedName>
        <fullName evidence="3">Peptidase A2 domain-containing protein</fullName>
    </recommendedName>
</protein>
<sequence>MRDQGCVDCNCTLEVVTLNAATLSNHSLTVSLSSEVGSGTESDGSPIITILRFLALVDSGSSHCFIDSKYVEDHNLPTKPIPPVQLRLLDSSAGSHISQSITLPICFPSGDILSVDFYVTC</sequence>